<evidence type="ECO:0000313" key="1">
    <source>
        <dbReference type="EMBL" id="MEJ8305929.1"/>
    </source>
</evidence>
<organism evidence="1 2">
    <name type="scientific">Saccharibacillus sacchari</name>
    <dbReference type="NCBI Taxonomy" id="456493"/>
    <lineage>
        <taxon>Bacteria</taxon>
        <taxon>Bacillati</taxon>
        <taxon>Bacillota</taxon>
        <taxon>Bacilli</taxon>
        <taxon>Bacillales</taxon>
        <taxon>Paenibacillaceae</taxon>
        <taxon>Saccharibacillus</taxon>
    </lineage>
</organism>
<dbReference type="Proteomes" id="UP001380953">
    <property type="component" value="Unassembled WGS sequence"/>
</dbReference>
<reference evidence="1" key="1">
    <citation type="submission" date="2024-03" db="EMBL/GenBank/DDBJ databases">
        <title>Whole genome sequecning of epiphytes from Marcgravia umbellata leaves.</title>
        <authorList>
            <person name="Kumar G."/>
            <person name="Savka M.A."/>
        </authorList>
    </citation>
    <scope>NUCLEOTIDE SEQUENCE</scope>
    <source>
        <strain evidence="1">RIT_BL5</strain>
    </source>
</reference>
<gene>
    <name evidence="1" type="ORF">WKI47_18620</name>
</gene>
<keyword evidence="1" id="KW-0378">Hydrolase</keyword>
<comment type="caution">
    <text evidence="1">The sequence shown here is derived from an EMBL/GenBank/DDBJ whole genome shotgun (WGS) entry which is preliminary data.</text>
</comment>
<evidence type="ECO:0000313" key="2">
    <source>
        <dbReference type="Proteomes" id="UP001380953"/>
    </source>
</evidence>
<dbReference type="EMBL" id="JBBKAR010000046">
    <property type="protein sequence ID" value="MEJ8305929.1"/>
    <property type="molecule type" value="Genomic_DNA"/>
</dbReference>
<name>A0ACC6PG45_9BACL</name>
<sequence length="242" mass="27971">MYHFIFDIDDTVYDQIIPFKKAFDRNFAQYAGLSLDELYRHNRHFSDEVFEQTVRGEMTLEDMHAYRITEAFRAMGIDISREEALQFQQDYAAAQGELEPTPDMRAALDYCRDQGLKFGVITNGPAKHQRKKVQQLGIYDWIKYENVVVSGELAFMKPDVRIFRHTEQLLGIEAEQTYYIGDSYANDIVGAHGAGWKSIWINRRGAQIPENGVQPNVTLNSEDSITAVIRELCESRERSERT</sequence>
<keyword evidence="2" id="KW-1185">Reference proteome</keyword>
<proteinExistence type="predicted"/>
<accession>A0ACC6PG45</accession>
<dbReference type="EC" id="3.1.3.-" evidence="1"/>
<protein>
    <submittedName>
        <fullName evidence="1">HAD family hydrolase</fullName>
        <ecNumber evidence="1">3.1.3.-</ecNumber>
    </submittedName>
</protein>